<keyword evidence="6" id="KW-1133">Transmembrane helix</keyword>
<keyword evidence="6" id="KW-0472">Membrane</keyword>
<evidence type="ECO:0000313" key="9">
    <source>
        <dbReference type="EMBL" id="KAF5323120.1"/>
    </source>
</evidence>
<keyword evidence="10" id="KW-1185">Reference proteome</keyword>
<keyword evidence="6" id="KW-0812">Transmembrane</keyword>
<dbReference type="GO" id="GO:0004190">
    <property type="term" value="F:aspartic-type endopeptidase activity"/>
    <property type="evidence" value="ECO:0007669"/>
    <property type="project" value="UniProtKB-KW"/>
</dbReference>
<proteinExistence type="inferred from homology"/>
<comment type="caution">
    <text evidence="9">The sequence shown here is derived from an EMBL/GenBank/DDBJ whole genome shotgun (WGS) entry which is preliminary data.</text>
</comment>
<feature type="region of interest" description="Disordered" evidence="5">
    <location>
        <begin position="555"/>
        <end position="589"/>
    </location>
</feature>
<keyword evidence="4" id="KW-0645">Protease</keyword>
<feature type="active site" evidence="3">
    <location>
        <position position="303"/>
    </location>
</feature>
<dbReference type="PRINTS" id="PR00792">
    <property type="entry name" value="PEPSIN"/>
</dbReference>
<reference evidence="9 10" key="1">
    <citation type="journal article" date="2020" name="ISME J.">
        <title>Uncovering the hidden diversity of litter-decomposition mechanisms in mushroom-forming fungi.</title>
        <authorList>
            <person name="Floudas D."/>
            <person name="Bentzer J."/>
            <person name="Ahren D."/>
            <person name="Johansson T."/>
            <person name="Persson P."/>
            <person name="Tunlid A."/>
        </authorList>
    </citation>
    <scope>NUCLEOTIDE SEQUENCE [LARGE SCALE GENOMIC DNA]</scope>
    <source>
        <strain evidence="9 10">CBS 175.51</strain>
    </source>
</reference>
<dbReference type="InterPro" id="IPR034164">
    <property type="entry name" value="Pepsin-like_dom"/>
</dbReference>
<dbReference type="Proteomes" id="UP000541558">
    <property type="component" value="Unassembled WGS sequence"/>
</dbReference>
<evidence type="ECO:0000256" key="1">
    <source>
        <dbReference type="ARBA" id="ARBA00007447"/>
    </source>
</evidence>
<keyword evidence="2 4" id="KW-0064">Aspartyl protease</keyword>
<name>A0A8H5BGT2_9AGAR</name>
<dbReference type="SUPFAM" id="SSF50630">
    <property type="entry name" value="Acid proteases"/>
    <property type="match status" value="1"/>
</dbReference>
<dbReference type="Pfam" id="PF00026">
    <property type="entry name" value="Asp"/>
    <property type="match status" value="1"/>
</dbReference>
<evidence type="ECO:0000256" key="4">
    <source>
        <dbReference type="RuleBase" id="RU000454"/>
    </source>
</evidence>
<dbReference type="PROSITE" id="PS00141">
    <property type="entry name" value="ASP_PROTEASE"/>
    <property type="match status" value="1"/>
</dbReference>
<dbReference type="Gene3D" id="2.40.70.10">
    <property type="entry name" value="Acid Proteases"/>
    <property type="match status" value="2"/>
</dbReference>
<evidence type="ECO:0000256" key="3">
    <source>
        <dbReference type="PIRSR" id="PIRSR601461-1"/>
    </source>
</evidence>
<dbReference type="AlphaFoldDB" id="A0A8H5BGT2"/>
<dbReference type="EMBL" id="JAACJK010000167">
    <property type="protein sequence ID" value="KAF5323120.1"/>
    <property type="molecule type" value="Genomic_DNA"/>
</dbReference>
<organism evidence="9 10">
    <name type="scientific">Ephemerocybe angulata</name>
    <dbReference type="NCBI Taxonomy" id="980116"/>
    <lineage>
        <taxon>Eukaryota</taxon>
        <taxon>Fungi</taxon>
        <taxon>Dikarya</taxon>
        <taxon>Basidiomycota</taxon>
        <taxon>Agaricomycotina</taxon>
        <taxon>Agaricomycetes</taxon>
        <taxon>Agaricomycetidae</taxon>
        <taxon>Agaricales</taxon>
        <taxon>Agaricineae</taxon>
        <taxon>Psathyrellaceae</taxon>
        <taxon>Ephemerocybe</taxon>
    </lineage>
</organism>
<evidence type="ECO:0000256" key="2">
    <source>
        <dbReference type="ARBA" id="ARBA00022750"/>
    </source>
</evidence>
<feature type="signal peptide" evidence="7">
    <location>
        <begin position="1"/>
        <end position="31"/>
    </location>
</feature>
<feature type="transmembrane region" description="Helical" evidence="6">
    <location>
        <begin position="515"/>
        <end position="539"/>
    </location>
</feature>
<dbReference type="CDD" id="cd05471">
    <property type="entry name" value="pepsin_like"/>
    <property type="match status" value="1"/>
</dbReference>
<comment type="similarity">
    <text evidence="1 4">Belongs to the peptidase A1 family.</text>
</comment>
<evidence type="ECO:0000256" key="7">
    <source>
        <dbReference type="SAM" id="SignalP"/>
    </source>
</evidence>
<dbReference type="PANTHER" id="PTHR47966">
    <property type="entry name" value="BETA-SITE APP-CLEAVING ENZYME, ISOFORM A-RELATED"/>
    <property type="match status" value="1"/>
</dbReference>
<evidence type="ECO:0000259" key="8">
    <source>
        <dbReference type="PROSITE" id="PS51767"/>
    </source>
</evidence>
<dbReference type="InterPro" id="IPR021109">
    <property type="entry name" value="Peptidase_aspartic_dom_sf"/>
</dbReference>
<gene>
    <name evidence="9" type="ORF">D9611_009303</name>
</gene>
<feature type="region of interest" description="Disordered" evidence="5">
    <location>
        <begin position="483"/>
        <end position="508"/>
    </location>
</feature>
<evidence type="ECO:0000256" key="6">
    <source>
        <dbReference type="SAM" id="Phobius"/>
    </source>
</evidence>
<protein>
    <recommendedName>
        <fullName evidence="8">Peptidase A1 domain-containing protein</fullName>
    </recommendedName>
</protein>
<keyword evidence="4" id="KW-0378">Hydrolase</keyword>
<feature type="active site" evidence="3">
    <location>
        <position position="101"/>
    </location>
</feature>
<dbReference type="GO" id="GO:0006508">
    <property type="term" value="P:proteolysis"/>
    <property type="evidence" value="ECO:0007669"/>
    <property type="project" value="UniProtKB-KW"/>
</dbReference>
<keyword evidence="7" id="KW-0732">Signal</keyword>
<evidence type="ECO:0000256" key="5">
    <source>
        <dbReference type="SAM" id="MobiDB-lite"/>
    </source>
</evidence>
<accession>A0A8H5BGT2</accession>
<feature type="domain" description="Peptidase A1" evidence="8">
    <location>
        <begin position="85"/>
        <end position="421"/>
    </location>
</feature>
<dbReference type="InterPro" id="IPR001969">
    <property type="entry name" value="Aspartic_peptidase_AS"/>
</dbReference>
<dbReference type="OrthoDB" id="771136at2759"/>
<evidence type="ECO:0000313" key="10">
    <source>
        <dbReference type="Proteomes" id="UP000541558"/>
    </source>
</evidence>
<sequence length="589" mass="62704">MEERTSRPCATSVLVASMLVSWLVLLPGCYGAIVEFRRIEQLEGAATGSAAQTGLGKVLAQVDRLGTSGNGTQDNAIANHQDIRYSTNVTLGEKSYVVALDTGSTDLWVHPPTGDSLAEWNNTNIPLELRYGDGSYGVKGMIMQAPFRMGSYNVSSQAFLHATSATVKGLSEIGVEGVMGLAFDRSIASPINQAVKAKFGQNTTWGSSVLTNIFAGSKNTSNFVAIDLARTDDLEDTAGGSFAIGEYADQWAAVKQAPKLVQYPKGAYRWTTLMDGVAVDGKALNVSSQIDGAPEGSVVVLFDTGDPTALLPTKIQEGIYEKVPGVVSFTQRGVRVWILPCNTTTVVEFTFSGQKYPIHPLDLSTMSKEVAVSGANHTACFSSIGGINNLGGNEFEASLGDIFLRNVYSVYDFGDGPGGEPYMQLLAQTNSSQAAAQVAEIRNRTMTGAPPELPPAELLKKLMDEDPTIHDGKEVDICQVSPPPHDTEAIENLAPREGPTEGSGQTTPVNRDSPVVIALLVVSVVVGFTALAFAVFNYVRIGRLERRPVRAGPHYVTASHGGEGSHWTARGEAGTGEEYQRLATPSLHS</sequence>
<dbReference type="PROSITE" id="PS51767">
    <property type="entry name" value="PEPTIDASE_A1"/>
    <property type="match status" value="1"/>
</dbReference>
<dbReference type="PANTHER" id="PTHR47966:SF51">
    <property type="entry name" value="BETA-SITE APP-CLEAVING ENZYME, ISOFORM A-RELATED"/>
    <property type="match status" value="1"/>
</dbReference>
<feature type="chain" id="PRO_5034661032" description="Peptidase A1 domain-containing protein" evidence="7">
    <location>
        <begin position="32"/>
        <end position="589"/>
    </location>
</feature>
<dbReference type="InterPro" id="IPR033121">
    <property type="entry name" value="PEPTIDASE_A1"/>
</dbReference>
<dbReference type="InterPro" id="IPR001461">
    <property type="entry name" value="Aspartic_peptidase_A1"/>
</dbReference>